<dbReference type="Gramene" id="ERN20043">
    <property type="protein sequence ID" value="ERN20043"/>
    <property type="gene ID" value="AMTR_s00071p00184320"/>
</dbReference>
<accession>U5DHR3</accession>
<keyword evidence="4" id="KW-1185">Reference proteome</keyword>
<dbReference type="EMBL" id="KI392062">
    <property type="protein sequence ID" value="ERN20043.1"/>
    <property type="molecule type" value="Genomic_DNA"/>
</dbReference>
<dbReference type="PANTHER" id="PTHR31066">
    <property type="entry name" value="OS05G0427100 PROTEIN-RELATED"/>
    <property type="match status" value="1"/>
</dbReference>
<evidence type="ECO:0000256" key="1">
    <source>
        <dbReference type="SAM" id="MobiDB-lite"/>
    </source>
</evidence>
<gene>
    <name evidence="3" type="ORF">AMTR_s00071p00184320</name>
</gene>
<dbReference type="Proteomes" id="UP000017836">
    <property type="component" value="Unassembled WGS sequence"/>
</dbReference>
<dbReference type="InterPro" id="IPR053198">
    <property type="entry name" value="Gynoecium_Dev_Regulator"/>
</dbReference>
<dbReference type="PANTHER" id="PTHR31066:SF103">
    <property type="entry name" value="PB1 DOMAIN-CONTAINING PROTEIN"/>
    <property type="match status" value="1"/>
</dbReference>
<dbReference type="Pfam" id="PF00564">
    <property type="entry name" value="PB1"/>
    <property type="match status" value="1"/>
</dbReference>
<dbReference type="SUPFAM" id="SSF54277">
    <property type="entry name" value="CAD &amp; PB1 domains"/>
    <property type="match status" value="1"/>
</dbReference>
<evidence type="ECO:0000313" key="4">
    <source>
        <dbReference type="Proteomes" id="UP000017836"/>
    </source>
</evidence>
<dbReference type="HOGENOM" id="CLU_964252_0_0_1"/>
<feature type="region of interest" description="Disordered" evidence="1">
    <location>
        <begin position="121"/>
        <end position="155"/>
    </location>
</feature>
<feature type="domain" description="PB1" evidence="2">
    <location>
        <begin position="1"/>
        <end position="64"/>
    </location>
</feature>
<feature type="compositionally biased region" description="Basic and acidic residues" evidence="1">
    <location>
        <begin position="138"/>
        <end position="148"/>
    </location>
</feature>
<dbReference type="AlphaFoldDB" id="U5DHR3"/>
<proteinExistence type="predicted"/>
<evidence type="ECO:0000259" key="2">
    <source>
        <dbReference type="SMART" id="SM00666"/>
    </source>
</evidence>
<protein>
    <recommendedName>
        <fullName evidence="2">PB1 domain-containing protein</fullName>
    </recommendedName>
</protein>
<dbReference type="SMART" id="SM00666">
    <property type="entry name" value="PB1"/>
    <property type="match status" value="1"/>
</dbReference>
<organism evidence="3 4">
    <name type="scientific">Amborella trichopoda</name>
    <dbReference type="NCBI Taxonomy" id="13333"/>
    <lineage>
        <taxon>Eukaryota</taxon>
        <taxon>Viridiplantae</taxon>
        <taxon>Streptophyta</taxon>
        <taxon>Embryophyta</taxon>
        <taxon>Tracheophyta</taxon>
        <taxon>Spermatophyta</taxon>
        <taxon>Magnoliopsida</taxon>
        <taxon>Amborellales</taxon>
        <taxon>Amborellaceae</taxon>
        <taxon>Amborella</taxon>
    </lineage>
</organism>
<sequence length="289" mass="32585">MATDLMKKLTKLFEANVVLKYQIQPEDLDALVSVTSDEDLRHMMEEHDRYERQEGTPRIRTFLFSSRPHALELRYSSSMSDLHHLSEHRYRENLADAHSLEQRYIDAINGVRGARQASLMSSTCSSPKSSLPDCPFLSDHDHDHDHEPLSPSSVVPKPIELQRVHSSPNLLQGWHQMSTGCVSLAYHPPRWHGNQGGSANFYNNNYRGYSGGGGSTAGKVHRMCYLNNGYARAPTHPASRYYYSPFAQQQRCHEDPGCAHPVEKGCWYRGSGEGDDLPHGSLHGRKGVM</sequence>
<reference evidence="4" key="1">
    <citation type="journal article" date="2013" name="Science">
        <title>The Amborella genome and the evolution of flowering plants.</title>
        <authorList>
            <consortium name="Amborella Genome Project"/>
        </authorList>
    </citation>
    <scope>NUCLEOTIDE SEQUENCE [LARGE SCALE GENOMIC DNA]</scope>
</reference>
<dbReference type="eggNOG" id="ENOG502QWRI">
    <property type="taxonomic scope" value="Eukaryota"/>
</dbReference>
<dbReference type="InterPro" id="IPR000270">
    <property type="entry name" value="PB1_dom"/>
</dbReference>
<name>U5DHR3_AMBTC</name>
<evidence type="ECO:0000313" key="3">
    <source>
        <dbReference type="EMBL" id="ERN20043.1"/>
    </source>
</evidence>
<feature type="compositionally biased region" description="Low complexity" evidence="1">
    <location>
        <begin position="121"/>
        <end position="130"/>
    </location>
</feature>
<dbReference type="Gene3D" id="3.10.20.90">
    <property type="entry name" value="Phosphatidylinositol 3-kinase Catalytic Subunit, Chain A, domain 1"/>
    <property type="match status" value="1"/>
</dbReference>